<comment type="catalytic activity">
    <reaction evidence="8">
        <text>DNA(n) + a 2'-deoxyribonucleoside 5'-triphosphate = DNA(n+1) + diphosphate</text>
        <dbReference type="Rhea" id="RHEA:22508"/>
        <dbReference type="Rhea" id="RHEA-COMP:17339"/>
        <dbReference type="Rhea" id="RHEA-COMP:17340"/>
        <dbReference type="ChEBI" id="CHEBI:33019"/>
        <dbReference type="ChEBI" id="CHEBI:61560"/>
        <dbReference type="ChEBI" id="CHEBI:173112"/>
        <dbReference type="EC" id="2.7.7.49"/>
    </reaction>
</comment>
<keyword evidence="5" id="KW-0460">Magnesium</keyword>
<reference evidence="11 12" key="1">
    <citation type="submission" date="2020-08" db="EMBL/GenBank/DDBJ databases">
        <title>Genomic Encyclopedia of Type Strains, Phase IV (KMG-IV): sequencing the most valuable type-strain genomes for metagenomic binning, comparative biology and taxonomic classification.</title>
        <authorList>
            <person name="Goeker M."/>
        </authorList>
    </citation>
    <scope>NUCLEOTIDE SEQUENCE [LARGE SCALE GENOMIC DNA]</scope>
    <source>
        <strain evidence="11 12">DSM 102134</strain>
    </source>
</reference>
<dbReference type="GO" id="GO:0003723">
    <property type="term" value="F:RNA binding"/>
    <property type="evidence" value="ECO:0007669"/>
    <property type="project" value="InterPro"/>
</dbReference>
<keyword evidence="6 11" id="KW-0695">RNA-directed DNA polymerase</keyword>
<evidence type="ECO:0000259" key="10">
    <source>
        <dbReference type="PROSITE" id="PS50878"/>
    </source>
</evidence>
<feature type="region of interest" description="Disordered" evidence="9">
    <location>
        <begin position="1"/>
        <end position="34"/>
    </location>
</feature>
<organism evidence="11 12">
    <name type="scientific">Pseudorhizobium flavum</name>
    <dbReference type="NCBI Taxonomy" id="1335061"/>
    <lineage>
        <taxon>Bacteria</taxon>
        <taxon>Pseudomonadati</taxon>
        <taxon>Pseudomonadota</taxon>
        <taxon>Alphaproteobacteria</taxon>
        <taxon>Hyphomicrobiales</taxon>
        <taxon>Rhizobiaceae</taxon>
        <taxon>Rhizobium/Agrobacterium group</taxon>
        <taxon>Pseudorhizobium</taxon>
    </lineage>
</organism>
<gene>
    <name evidence="11" type="ORF">HNQ75_003822</name>
</gene>
<feature type="compositionally biased region" description="Polar residues" evidence="9">
    <location>
        <begin position="1"/>
        <end position="11"/>
    </location>
</feature>
<dbReference type="InterPro" id="IPR000477">
    <property type="entry name" value="RT_dom"/>
</dbReference>
<name>A0A7X0DG52_9HYPH</name>
<dbReference type="EC" id="2.7.7.49" evidence="1"/>
<dbReference type="EMBL" id="JACHEJ010000013">
    <property type="protein sequence ID" value="MBB6181834.1"/>
    <property type="molecule type" value="Genomic_DNA"/>
</dbReference>
<evidence type="ECO:0000256" key="5">
    <source>
        <dbReference type="ARBA" id="ARBA00022842"/>
    </source>
</evidence>
<keyword evidence="4" id="KW-0479">Metal-binding</keyword>
<dbReference type="GO" id="GO:0046872">
    <property type="term" value="F:metal ion binding"/>
    <property type="evidence" value="ECO:0007669"/>
    <property type="project" value="UniProtKB-KW"/>
</dbReference>
<feature type="domain" description="Reverse transcriptase" evidence="10">
    <location>
        <begin position="1"/>
        <end position="121"/>
    </location>
</feature>
<evidence type="ECO:0000256" key="4">
    <source>
        <dbReference type="ARBA" id="ARBA00022723"/>
    </source>
</evidence>
<evidence type="ECO:0000256" key="8">
    <source>
        <dbReference type="ARBA" id="ARBA00048173"/>
    </source>
</evidence>
<keyword evidence="12" id="KW-1185">Reference proteome</keyword>
<dbReference type="InterPro" id="IPR000123">
    <property type="entry name" value="Reverse_transcriptase_msDNA"/>
</dbReference>
<proteinExistence type="inferred from homology"/>
<evidence type="ECO:0000313" key="12">
    <source>
        <dbReference type="Proteomes" id="UP000535501"/>
    </source>
</evidence>
<accession>A0A7X0DG52</accession>
<comment type="similarity">
    <text evidence="7">Belongs to the bacterial reverse transcriptase family.</text>
</comment>
<protein>
    <recommendedName>
        <fullName evidence="1">RNA-directed DNA polymerase</fullName>
        <ecNumber evidence="1">2.7.7.49</ecNumber>
    </recommendedName>
</protein>
<dbReference type="RefSeq" id="WP_077548279.1">
    <property type="nucleotide sequence ID" value="NZ_JACHEJ010000013.1"/>
</dbReference>
<keyword evidence="2" id="KW-0808">Transferase</keyword>
<feature type="compositionally biased region" description="Basic and acidic residues" evidence="9">
    <location>
        <begin position="12"/>
        <end position="25"/>
    </location>
</feature>
<evidence type="ECO:0000256" key="7">
    <source>
        <dbReference type="ARBA" id="ARBA00034120"/>
    </source>
</evidence>
<keyword evidence="3" id="KW-0548">Nucleotidyltransferase</keyword>
<dbReference type="PRINTS" id="PR00866">
    <property type="entry name" value="RNADNAPOLMS"/>
</dbReference>
<dbReference type="Proteomes" id="UP000535501">
    <property type="component" value="Unassembled WGS sequence"/>
</dbReference>
<evidence type="ECO:0000256" key="1">
    <source>
        <dbReference type="ARBA" id="ARBA00012493"/>
    </source>
</evidence>
<dbReference type="PANTHER" id="PTHR34047:SF7">
    <property type="entry name" value="RNA-DIRECTED DNA POLYMERASE"/>
    <property type="match status" value="1"/>
</dbReference>
<sequence>MAMKSSYTTPRDTIDDGRLPHEKYTPGHLPQGAPSSPMLANLVARQLDEELDALASSRGWTYTRYADDLAFSTDGKVSRGQAAQMMALATRTLVRQGFSSNKLKSRIIPPGARKLVLGVAVDTDHTKLSKKFRNNIETHLYALTSDRIGVKLHMHNRGFDSIVGMRKHIAGLIAFAHHIDKEYAAKLYSRFNSINWLS</sequence>
<dbReference type="PANTHER" id="PTHR34047">
    <property type="entry name" value="NUCLEAR INTRON MATURASE 1, MITOCHONDRIAL-RELATED"/>
    <property type="match status" value="1"/>
</dbReference>
<evidence type="ECO:0000256" key="9">
    <source>
        <dbReference type="SAM" id="MobiDB-lite"/>
    </source>
</evidence>
<dbReference type="PROSITE" id="PS50878">
    <property type="entry name" value="RT_POL"/>
    <property type="match status" value="1"/>
</dbReference>
<dbReference type="AlphaFoldDB" id="A0A7X0DG52"/>
<evidence type="ECO:0000256" key="2">
    <source>
        <dbReference type="ARBA" id="ARBA00022679"/>
    </source>
</evidence>
<evidence type="ECO:0000256" key="6">
    <source>
        <dbReference type="ARBA" id="ARBA00022918"/>
    </source>
</evidence>
<dbReference type="GO" id="GO:0003964">
    <property type="term" value="F:RNA-directed DNA polymerase activity"/>
    <property type="evidence" value="ECO:0007669"/>
    <property type="project" value="UniProtKB-KW"/>
</dbReference>
<comment type="caution">
    <text evidence="11">The sequence shown here is derived from an EMBL/GenBank/DDBJ whole genome shotgun (WGS) entry which is preliminary data.</text>
</comment>
<evidence type="ECO:0000256" key="3">
    <source>
        <dbReference type="ARBA" id="ARBA00022695"/>
    </source>
</evidence>
<dbReference type="Pfam" id="PF00078">
    <property type="entry name" value="RVT_1"/>
    <property type="match status" value="1"/>
</dbReference>
<dbReference type="InterPro" id="IPR051083">
    <property type="entry name" value="GrpII_Intron_Splice-Mob/Def"/>
</dbReference>
<evidence type="ECO:0000313" key="11">
    <source>
        <dbReference type="EMBL" id="MBB6181834.1"/>
    </source>
</evidence>